<dbReference type="RefSeq" id="WP_117284253.1">
    <property type="nucleotide sequence ID" value="NZ_JAMTCE010000001.1"/>
</dbReference>
<dbReference type="SUPFAM" id="SSF46894">
    <property type="entry name" value="C-terminal effector domain of the bipartite response regulators"/>
    <property type="match status" value="1"/>
</dbReference>
<keyword evidence="7" id="KW-1185">Reference proteome</keyword>
<accession>A0A3N0B0L9</accession>
<keyword evidence="3" id="KW-0804">Transcription</keyword>
<dbReference type="GO" id="GO:0006355">
    <property type="term" value="P:regulation of DNA-templated transcription"/>
    <property type="evidence" value="ECO:0007669"/>
    <property type="project" value="InterPro"/>
</dbReference>
<evidence type="ECO:0000256" key="4">
    <source>
        <dbReference type="SAM" id="Phobius"/>
    </source>
</evidence>
<feature type="transmembrane region" description="Helical" evidence="4">
    <location>
        <begin position="6"/>
        <end position="28"/>
    </location>
</feature>
<dbReference type="EMBL" id="QICA01000001">
    <property type="protein sequence ID" value="RNL40156.1"/>
    <property type="molecule type" value="Genomic_DNA"/>
</dbReference>
<comment type="caution">
    <text evidence="6">The sequence shown here is derived from an EMBL/GenBank/DDBJ whole genome shotgun (WGS) entry which is preliminary data.</text>
</comment>
<sequence>METAFYLYTIVVMLVCVASGSVSLSAYFVSRRHSFLYAAAMLLFYFLDLALIFQYEYLGQNVEYSINQFYTIDHPQLKILLALGTLEPMWLILCDFVNERRRVLRLAPALAFIAASEIVVLCLPVDEFRQWLFYTLRQAFLLWCLAFGVYRYCTARNEVEKVRLRRQEPLFLITLVLCLCILIEDIVMILVFDSSFFANADMLPLYISERNFSENILLLTLSFFTLRVAADTLRLRFKEPPSADAPDTQEYVDELLPAFCERYHLTARERVILEEVLQGKDNQNIASSLQLALGTVKAHVHNILKKTGTTTRQELAQLFWKG</sequence>
<dbReference type="PROSITE" id="PS50043">
    <property type="entry name" value="HTH_LUXR_2"/>
    <property type="match status" value="1"/>
</dbReference>
<reference evidence="6 7" key="1">
    <citation type="journal article" date="2019" name="Microbiol. Resour. Announc.">
        <title>Draft Genome Sequences of Type Strains of Gordonibacter faecihominis, Paraeggerthella hongkongensis, Parvibacter caecicola,Slackia equolifaciens, Slackia faecicanis, and Slackia isoflavoniconvertens.</title>
        <authorList>
            <person name="Danylec N."/>
            <person name="Stoll D.A."/>
            <person name="Dotsch A."/>
            <person name="Huch M."/>
        </authorList>
    </citation>
    <scope>NUCLEOTIDE SEQUENCE [LARGE SCALE GENOMIC DNA]</scope>
    <source>
        <strain evidence="6 7">DSM 18785</strain>
    </source>
</reference>
<evidence type="ECO:0000256" key="2">
    <source>
        <dbReference type="ARBA" id="ARBA00023125"/>
    </source>
</evidence>
<feature type="transmembrane region" description="Helical" evidence="4">
    <location>
        <begin position="170"/>
        <end position="192"/>
    </location>
</feature>
<evidence type="ECO:0000259" key="5">
    <source>
        <dbReference type="PROSITE" id="PS50043"/>
    </source>
</evidence>
<keyword evidence="4" id="KW-1133">Transmembrane helix</keyword>
<evidence type="ECO:0000256" key="1">
    <source>
        <dbReference type="ARBA" id="ARBA00023015"/>
    </source>
</evidence>
<feature type="transmembrane region" description="Helical" evidence="4">
    <location>
        <begin position="75"/>
        <end position="94"/>
    </location>
</feature>
<feature type="transmembrane region" description="Helical" evidence="4">
    <location>
        <begin position="131"/>
        <end position="150"/>
    </location>
</feature>
<dbReference type="PANTHER" id="PTHR44688:SF16">
    <property type="entry name" value="DNA-BINDING TRANSCRIPTIONAL ACTIVATOR DEVR_DOSR"/>
    <property type="match status" value="1"/>
</dbReference>
<dbReference type="AlphaFoldDB" id="A0A3N0B0L9"/>
<dbReference type="Gene3D" id="1.10.10.10">
    <property type="entry name" value="Winged helix-like DNA-binding domain superfamily/Winged helix DNA-binding domain"/>
    <property type="match status" value="1"/>
</dbReference>
<organism evidence="6 7">
    <name type="scientific">Adlercreutzia equolifaciens subsp. celatus DSM 18785</name>
    <dbReference type="NCBI Taxonomy" id="1121021"/>
    <lineage>
        <taxon>Bacteria</taxon>
        <taxon>Bacillati</taxon>
        <taxon>Actinomycetota</taxon>
        <taxon>Coriobacteriia</taxon>
        <taxon>Eggerthellales</taxon>
        <taxon>Eggerthellaceae</taxon>
        <taxon>Adlercreutzia</taxon>
    </lineage>
</organism>
<dbReference type="Proteomes" id="UP000278327">
    <property type="component" value="Unassembled WGS sequence"/>
</dbReference>
<dbReference type="PANTHER" id="PTHR44688">
    <property type="entry name" value="DNA-BINDING TRANSCRIPTIONAL ACTIVATOR DEVR_DOSR"/>
    <property type="match status" value="1"/>
</dbReference>
<dbReference type="InterPro" id="IPR000792">
    <property type="entry name" value="Tscrpt_reg_LuxR_C"/>
</dbReference>
<keyword evidence="1" id="KW-0805">Transcription regulation</keyword>
<dbReference type="PRINTS" id="PR00038">
    <property type="entry name" value="HTHLUXR"/>
</dbReference>
<evidence type="ECO:0000313" key="7">
    <source>
        <dbReference type="Proteomes" id="UP000278327"/>
    </source>
</evidence>
<keyword evidence="2" id="KW-0238">DNA-binding</keyword>
<dbReference type="InterPro" id="IPR036388">
    <property type="entry name" value="WH-like_DNA-bd_sf"/>
</dbReference>
<evidence type="ECO:0000313" key="6">
    <source>
        <dbReference type="EMBL" id="RNL40156.1"/>
    </source>
</evidence>
<feature type="transmembrane region" description="Helical" evidence="4">
    <location>
        <begin position="106"/>
        <end position="125"/>
    </location>
</feature>
<dbReference type="InterPro" id="IPR016032">
    <property type="entry name" value="Sig_transdc_resp-reg_C-effctor"/>
</dbReference>
<name>A0A3N0B0L9_9ACTN</name>
<feature type="transmembrane region" description="Helical" evidence="4">
    <location>
        <begin position="35"/>
        <end position="55"/>
    </location>
</feature>
<gene>
    <name evidence="6" type="ORF">DMP10_00950</name>
</gene>
<proteinExistence type="predicted"/>
<evidence type="ECO:0000256" key="3">
    <source>
        <dbReference type="ARBA" id="ARBA00023163"/>
    </source>
</evidence>
<feature type="domain" description="HTH luxR-type" evidence="5">
    <location>
        <begin position="258"/>
        <end position="322"/>
    </location>
</feature>
<dbReference type="GO" id="GO:0003677">
    <property type="term" value="F:DNA binding"/>
    <property type="evidence" value="ECO:0007669"/>
    <property type="project" value="UniProtKB-KW"/>
</dbReference>
<dbReference type="Pfam" id="PF00196">
    <property type="entry name" value="GerE"/>
    <property type="match status" value="1"/>
</dbReference>
<keyword evidence="4" id="KW-0812">Transmembrane</keyword>
<dbReference type="PROSITE" id="PS00622">
    <property type="entry name" value="HTH_LUXR_1"/>
    <property type="match status" value="1"/>
</dbReference>
<dbReference type="CDD" id="cd06170">
    <property type="entry name" value="LuxR_C_like"/>
    <property type="match status" value="1"/>
</dbReference>
<dbReference type="SMART" id="SM00421">
    <property type="entry name" value="HTH_LUXR"/>
    <property type="match status" value="1"/>
</dbReference>
<keyword evidence="4" id="KW-0472">Membrane</keyword>
<protein>
    <submittedName>
        <fullName evidence="6">Helix-turn-helix transcriptional regulator</fullName>
    </submittedName>
</protein>